<keyword evidence="3" id="KW-1185">Reference proteome</keyword>
<feature type="region of interest" description="Disordered" evidence="1">
    <location>
        <begin position="1"/>
        <end position="45"/>
    </location>
</feature>
<accession>B0MTV1</accession>
<evidence type="ECO:0000313" key="3">
    <source>
        <dbReference type="Proteomes" id="UP000005819"/>
    </source>
</evidence>
<proteinExistence type="predicted"/>
<reference evidence="2" key="1">
    <citation type="submission" date="2007-10" db="EMBL/GenBank/DDBJ databases">
        <authorList>
            <person name="Fulton L."/>
            <person name="Clifton S."/>
            <person name="Fulton B."/>
            <person name="Xu J."/>
            <person name="Minx P."/>
            <person name="Pepin K.H."/>
            <person name="Johnson M."/>
            <person name="Thiruvilangam P."/>
            <person name="Bhonagiri V."/>
            <person name="Nash W.E."/>
            <person name="Mardis E.R."/>
            <person name="Wilson R.K."/>
        </authorList>
    </citation>
    <scope>NUCLEOTIDE SEQUENCE [LARGE SCALE GENOMIC DNA]</scope>
    <source>
        <strain evidence="2">DSM 17216</strain>
    </source>
</reference>
<organism evidence="2 3">
    <name type="scientific">Alistipes putredinis DSM 17216</name>
    <dbReference type="NCBI Taxonomy" id="445970"/>
    <lineage>
        <taxon>Bacteria</taxon>
        <taxon>Pseudomonadati</taxon>
        <taxon>Bacteroidota</taxon>
        <taxon>Bacteroidia</taxon>
        <taxon>Bacteroidales</taxon>
        <taxon>Rikenellaceae</taxon>
        <taxon>Alistipes</taxon>
    </lineage>
</organism>
<evidence type="ECO:0000256" key="1">
    <source>
        <dbReference type="SAM" id="MobiDB-lite"/>
    </source>
</evidence>
<dbReference type="Proteomes" id="UP000005819">
    <property type="component" value="Unassembled WGS sequence"/>
</dbReference>
<sequence>MLSGCGTDRPVRSRAATAKRRNQFGFSSGKVTHYSRKTNTPRRIDEEYYFKSKKIP</sequence>
<name>B0MTV1_9BACT</name>
<evidence type="ECO:0000313" key="2">
    <source>
        <dbReference type="EMBL" id="EDS04659.1"/>
    </source>
</evidence>
<dbReference type="EMBL" id="ABFK02000016">
    <property type="protein sequence ID" value="EDS04659.1"/>
    <property type="molecule type" value="Genomic_DNA"/>
</dbReference>
<reference evidence="2" key="2">
    <citation type="submission" date="2013-09" db="EMBL/GenBank/DDBJ databases">
        <title>Draft genome sequence of Alistipes putredinis (DSM 17216).</title>
        <authorList>
            <person name="Sudarsanam P."/>
            <person name="Ley R."/>
            <person name="Guruge J."/>
            <person name="Turnbaugh P.J."/>
            <person name="Mahowald M."/>
            <person name="Liep D."/>
            <person name="Gordon J."/>
        </authorList>
    </citation>
    <scope>NUCLEOTIDE SEQUENCE</scope>
    <source>
        <strain evidence="2">DSM 17216</strain>
    </source>
</reference>
<dbReference type="HOGENOM" id="CLU_3003816_0_0_10"/>
<protein>
    <submittedName>
        <fullName evidence="2">Uncharacterized protein</fullName>
    </submittedName>
</protein>
<gene>
    <name evidence="2" type="ORF">ALIPUT_00532</name>
</gene>
<comment type="caution">
    <text evidence="2">The sequence shown here is derived from an EMBL/GenBank/DDBJ whole genome shotgun (WGS) entry which is preliminary data.</text>
</comment>
<dbReference type="AlphaFoldDB" id="B0MTV1"/>